<dbReference type="InterPro" id="IPR020568">
    <property type="entry name" value="Ribosomal_Su5_D2-typ_SF"/>
</dbReference>
<evidence type="ECO:0000313" key="4">
    <source>
        <dbReference type="EMBL" id="MBB4066377.1"/>
    </source>
</evidence>
<proteinExistence type="inferred from homology"/>
<dbReference type="Pfam" id="PF01205">
    <property type="entry name" value="Impact_N"/>
    <property type="match status" value="1"/>
</dbReference>
<dbReference type="Proteomes" id="UP000528286">
    <property type="component" value="Unassembled WGS sequence"/>
</dbReference>
<dbReference type="InterPro" id="IPR023582">
    <property type="entry name" value="Impact"/>
</dbReference>
<organism evidence="4 5">
    <name type="scientific">Gellertiella hungarica</name>
    <dbReference type="NCBI Taxonomy" id="1572859"/>
    <lineage>
        <taxon>Bacteria</taxon>
        <taxon>Pseudomonadati</taxon>
        <taxon>Pseudomonadota</taxon>
        <taxon>Alphaproteobacteria</taxon>
        <taxon>Hyphomicrobiales</taxon>
        <taxon>Rhizobiaceae</taxon>
        <taxon>Gellertiella</taxon>
    </lineage>
</organism>
<dbReference type="InterPro" id="IPR001498">
    <property type="entry name" value="Impact_N"/>
</dbReference>
<evidence type="ECO:0000259" key="2">
    <source>
        <dbReference type="Pfam" id="PF01205"/>
    </source>
</evidence>
<keyword evidence="5" id="KW-1185">Reference proteome</keyword>
<gene>
    <name evidence="4" type="ORF">GGR23_003592</name>
</gene>
<dbReference type="GO" id="GO:0005737">
    <property type="term" value="C:cytoplasm"/>
    <property type="evidence" value="ECO:0007669"/>
    <property type="project" value="TreeGrafter"/>
</dbReference>
<dbReference type="GO" id="GO:0017111">
    <property type="term" value="F:ribonucleoside triphosphate phosphatase activity"/>
    <property type="evidence" value="ECO:0007669"/>
    <property type="project" value="UniProtKB-ARBA"/>
</dbReference>
<dbReference type="InterPro" id="IPR036956">
    <property type="entry name" value="Impact_N_sf"/>
</dbReference>
<dbReference type="PANTHER" id="PTHR16301">
    <property type="entry name" value="IMPACT-RELATED"/>
    <property type="match status" value="1"/>
</dbReference>
<comment type="similarity">
    <text evidence="1">Belongs to the IMPACT family.</text>
</comment>
<evidence type="ECO:0000259" key="3">
    <source>
        <dbReference type="Pfam" id="PF09186"/>
    </source>
</evidence>
<dbReference type="Gene3D" id="3.30.70.240">
    <property type="match status" value="1"/>
</dbReference>
<name>A0A7W6J9F8_9HYPH</name>
<sequence>MFMLTEAGSFAQEIKKSRFIAHAGPVATEEEARAFIAAHADPAATHNCWAYRIGPRVRFNDDGEVGGTAGKPILQVIEGNALDHVVVLVIRHYGGVLLGTGGLVRAYGGTAGECLKRLGKGPIVLRTAFSVTCDFNDMAVLKARLLPLPGLSLDAEDFAAEGAVLRFSLPADRLEPVSDLIRDLSRGRARVKVEP</sequence>
<reference evidence="4 5" key="1">
    <citation type="submission" date="2020-08" db="EMBL/GenBank/DDBJ databases">
        <title>Genomic Encyclopedia of Type Strains, Phase IV (KMG-IV): sequencing the most valuable type-strain genomes for metagenomic binning, comparative biology and taxonomic classification.</title>
        <authorList>
            <person name="Goeker M."/>
        </authorList>
    </citation>
    <scope>NUCLEOTIDE SEQUENCE [LARGE SCALE GENOMIC DNA]</scope>
    <source>
        <strain evidence="4 5">DSM 29853</strain>
    </source>
</reference>
<dbReference type="RefSeq" id="WP_183367653.1">
    <property type="nucleotide sequence ID" value="NZ_JACIEZ010000009.1"/>
</dbReference>
<dbReference type="AlphaFoldDB" id="A0A7W6J9F8"/>
<dbReference type="Gene3D" id="3.30.230.30">
    <property type="entry name" value="Impact, N-terminal domain"/>
    <property type="match status" value="1"/>
</dbReference>
<dbReference type="InterPro" id="IPR015269">
    <property type="entry name" value="UPF0029_Impact_C"/>
</dbReference>
<evidence type="ECO:0000256" key="1">
    <source>
        <dbReference type="ARBA" id="ARBA00007665"/>
    </source>
</evidence>
<dbReference type="GO" id="GO:0006446">
    <property type="term" value="P:regulation of translational initiation"/>
    <property type="evidence" value="ECO:0007669"/>
    <property type="project" value="TreeGrafter"/>
</dbReference>
<feature type="domain" description="UPF0029" evidence="3">
    <location>
        <begin position="131"/>
        <end position="188"/>
    </location>
</feature>
<feature type="domain" description="Impact N-terminal" evidence="2">
    <location>
        <begin position="15"/>
        <end position="115"/>
    </location>
</feature>
<dbReference type="GO" id="GO:0032561">
    <property type="term" value="F:guanyl ribonucleotide binding"/>
    <property type="evidence" value="ECO:0007669"/>
    <property type="project" value="UniProtKB-ARBA"/>
</dbReference>
<dbReference type="Pfam" id="PF09186">
    <property type="entry name" value="DUF1949"/>
    <property type="match status" value="1"/>
</dbReference>
<dbReference type="InterPro" id="IPR035647">
    <property type="entry name" value="EFG_III/V"/>
</dbReference>
<comment type="caution">
    <text evidence="4">The sequence shown here is derived from an EMBL/GenBank/DDBJ whole genome shotgun (WGS) entry which is preliminary data.</text>
</comment>
<dbReference type="EMBL" id="JACIEZ010000009">
    <property type="protein sequence ID" value="MBB4066377.1"/>
    <property type="molecule type" value="Genomic_DNA"/>
</dbReference>
<dbReference type="SUPFAM" id="SSF54980">
    <property type="entry name" value="EF-G C-terminal domain-like"/>
    <property type="match status" value="1"/>
</dbReference>
<protein>
    <submittedName>
        <fullName evidence="4">Putative YigZ family protein</fullName>
    </submittedName>
</protein>
<dbReference type="PANTHER" id="PTHR16301:SF20">
    <property type="entry name" value="IMPACT FAMILY MEMBER YIGZ"/>
    <property type="match status" value="1"/>
</dbReference>
<dbReference type="SUPFAM" id="SSF54211">
    <property type="entry name" value="Ribosomal protein S5 domain 2-like"/>
    <property type="match status" value="1"/>
</dbReference>
<evidence type="ECO:0000313" key="5">
    <source>
        <dbReference type="Proteomes" id="UP000528286"/>
    </source>
</evidence>
<accession>A0A7W6J9F8</accession>